<name>A0A1X9NFC9_9GAMM</name>
<dbReference type="SUPFAM" id="SSF82689">
    <property type="entry name" value="Mechanosensitive channel protein MscS (YggB), C-terminal domain"/>
    <property type="match status" value="1"/>
</dbReference>
<dbReference type="KEGG" id="osg:BST96_17505"/>
<feature type="transmembrane region" description="Helical" evidence="6">
    <location>
        <begin position="35"/>
        <end position="55"/>
    </location>
</feature>
<feature type="chain" id="PRO_5012440243" evidence="7">
    <location>
        <begin position="20"/>
        <end position="292"/>
    </location>
</feature>
<sequence>MLRLIFSLGLLLLSGNILAEEAKGTQDSLQIIGQMVNWAGVGSSVVLLIGAWLLLKFVDNLVEELCVAFASSRLTIQRLNAFFHFFIYFIAVVGVLLLSFDFNRQLLAVIGGGLAVSIGFASRDLLASIVSGIMIVFDRPFQVGDRVSFGDQYGDVLQIGLRSVKLRTLDDSIVTIPNNLFLNDVSSSANFGVLDMQIETDFYIGVNEDAALARQLVREAAVISLYIYLPKPIIVNVEQVVLDSTVALRVRLKAYVLDTHYEKRFTTDITLRVLDAFKQHHIQIPALRHQSL</sequence>
<dbReference type="GO" id="GO:0008381">
    <property type="term" value="F:mechanosensitive monoatomic ion channel activity"/>
    <property type="evidence" value="ECO:0007669"/>
    <property type="project" value="UniProtKB-ARBA"/>
</dbReference>
<feature type="signal peptide" evidence="7">
    <location>
        <begin position="1"/>
        <end position="19"/>
    </location>
</feature>
<comment type="subcellular location">
    <subcellularLocation>
        <location evidence="1">Cell membrane</location>
        <topology evidence="1">Multi-pass membrane protein</topology>
    </subcellularLocation>
</comment>
<keyword evidence="10" id="KW-1185">Reference proteome</keyword>
<evidence type="ECO:0000256" key="2">
    <source>
        <dbReference type="ARBA" id="ARBA00022475"/>
    </source>
</evidence>
<protein>
    <submittedName>
        <fullName evidence="9">Potassium transporter KefA</fullName>
    </submittedName>
</protein>
<evidence type="ECO:0000313" key="9">
    <source>
        <dbReference type="EMBL" id="ARN75744.1"/>
    </source>
</evidence>
<keyword evidence="5 6" id="KW-0472">Membrane</keyword>
<dbReference type="AlphaFoldDB" id="A0A1X9NFC9"/>
<dbReference type="InterPro" id="IPR010920">
    <property type="entry name" value="LSM_dom_sf"/>
</dbReference>
<dbReference type="SUPFAM" id="SSF50182">
    <property type="entry name" value="Sm-like ribonucleoproteins"/>
    <property type="match status" value="1"/>
</dbReference>
<proteinExistence type="predicted"/>
<evidence type="ECO:0000256" key="5">
    <source>
        <dbReference type="ARBA" id="ARBA00023136"/>
    </source>
</evidence>
<dbReference type="Gene3D" id="1.10.287.1260">
    <property type="match status" value="1"/>
</dbReference>
<feature type="transmembrane region" description="Helical" evidence="6">
    <location>
        <begin position="81"/>
        <end position="100"/>
    </location>
</feature>
<accession>A0A1X9NFC9</accession>
<dbReference type="PANTHER" id="PTHR30566:SF25">
    <property type="entry name" value="INNER MEMBRANE PROTEIN"/>
    <property type="match status" value="1"/>
</dbReference>
<evidence type="ECO:0000313" key="10">
    <source>
        <dbReference type="Proteomes" id="UP000193450"/>
    </source>
</evidence>
<gene>
    <name evidence="9" type="ORF">BST96_17505</name>
</gene>
<dbReference type="InterPro" id="IPR006685">
    <property type="entry name" value="MscS_channel_2nd"/>
</dbReference>
<dbReference type="Gene3D" id="2.30.30.60">
    <property type="match status" value="1"/>
</dbReference>
<dbReference type="InterPro" id="IPR011066">
    <property type="entry name" value="MscS_channel_C_sf"/>
</dbReference>
<dbReference type="Pfam" id="PF00924">
    <property type="entry name" value="MS_channel_2nd"/>
    <property type="match status" value="1"/>
</dbReference>
<dbReference type="EMBL" id="CP019343">
    <property type="protein sequence ID" value="ARN75744.1"/>
    <property type="molecule type" value="Genomic_DNA"/>
</dbReference>
<dbReference type="RefSeq" id="WP_157118006.1">
    <property type="nucleotide sequence ID" value="NZ_CP019343.1"/>
</dbReference>
<dbReference type="OrthoDB" id="9799209at2"/>
<evidence type="ECO:0000256" key="1">
    <source>
        <dbReference type="ARBA" id="ARBA00004651"/>
    </source>
</evidence>
<dbReference type="PANTHER" id="PTHR30566">
    <property type="entry name" value="YNAI-RELATED MECHANOSENSITIVE ION CHANNEL"/>
    <property type="match status" value="1"/>
</dbReference>
<dbReference type="GO" id="GO:0005886">
    <property type="term" value="C:plasma membrane"/>
    <property type="evidence" value="ECO:0007669"/>
    <property type="project" value="UniProtKB-SubCell"/>
</dbReference>
<keyword evidence="4 6" id="KW-1133">Transmembrane helix</keyword>
<organism evidence="9 10">
    <name type="scientific">Oceanicoccus sagamiensis</name>
    <dbReference type="NCBI Taxonomy" id="716816"/>
    <lineage>
        <taxon>Bacteria</taxon>
        <taxon>Pseudomonadati</taxon>
        <taxon>Pseudomonadota</taxon>
        <taxon>Gammaproteobacteria</taxon>
        <taxon>Cellvibrionales</taxon>
        <taxon>Spongiibacteraceae</taxon>
        <taxon>Oceanicoccus</taxon>
    </lineage>
</organism>
<evidence type="ECO:0000256" key="6">
    <source>
        <dbReference type="SAM" id="Phobius"/>
    </source>
</evidence>
<evidence type="ECO:0000256" key="3">
    <source>
        <dbReference type="ARBA" id="ARBA00022692"/>
    </source>
</evidence>
<keyword evidence="3 6" id="KW-0812">Transmembrane</keyword>
<dbReference type="InterPro" id="IPR023408">
    <property type="entry name" value="MscS_beta-dom_sf"/>
</dbReference>
<dbReference type="STRING" id="716816.BST96_17505"/>
<reference evidence="9 10" key="1">
    <citation type="submission" date="2016-11" db="EMBL/GenBank/DDBJ databases">
        <title>Trade-off between light-utilization and light-protection in marine flavobacteria.</title>
        <authorList>
            <person name="Kumagai Y."/>
        </authorList>
    </citation>
    <scope>NUCLEOTIDE SEQUENCE [LARGE SCALE GENOMIC DNA]</scope>
    <source>
        <strain evidence="9 10">NBRC 107125</strain>
    </source>
</reference>
<dbReference type="Proteomes" id="UP000193450">
    <property type="component" value="Chromosome"/>
</dbReference>
<evidence type="ECO:0000256" key="7">
    <source>
        <dbReference type="SAM" id="SignalP"/>
    </source>
</evidence>
<keyword evidence="7" id="KW-0732">Signal</keyword>
<keyword evidence="2" id="KW-1003">Cell membrane</keyword>
<feature type="domain" description="Mechanosensitive ion channel MscS" evidence="8">
    <location>
        <begin position="124"/>
        <end position="183"/>
    </location>
</feature>
<evidence type="ECO:0000256" key="4">
    <source>
        <dbReference type="ARBA" id="ARBA00022989"/>
    </source>
</evidence>
<evidence type="ECO:0000259" key="8">
    <source>
        <dbReference type="Pfam" id="PF00924"/>
    </source>
</evidence>